<dbReference type="GO" id="GO:1901515">
    <property type="term" value="F:poly-beta-1,6-N-acetyl-D-glucosamine transmembrane transporter activity"/>
    <property type="evidence" value="ECO:0007669"/>
    <property type="project" value="InterPro"/>
</dbReference>
<reference evidence="3 4" key="1">
    <citation type="journal article" date="2005" name="Nucleic Acids Res.">
        <title>Genomic blueprint of Hahella chejuensis, a marine microbe producing an algicidal agent.</title>
        <authorList>
            <person name="Jeong H."/>
            <person name="Yim J.H."/>
            <person name="Lee C."/>
            <person name="Choi S.-H."/>
            <person name="Park Y.K."/>
            <person name="Yoon S.H."/>
            <person name="Hur C.-G."/>
            <person name="Kang H.-Y."/>
            <person name="Kim D."/>
            <person name="Lee H.H."/>
            <person name="Park K.H."/>
            <person name="Park S.-H."/>
            <person name="Park H.-S."/>
            <person name="Lee H.K."/>
            <person name="Oh T.K."/>
            <person name="Kim J.F."/>
        </authorList>
    </citation>
    <scope>NUCLEOTIDE SEQUENCE [LARGE SCALE GENOMIC DNA]</scope>
    <source>
        <strain evidence="3 4">KCTC 2396</strain>
    </source>
</reference>
<keyword evidence="1" id="KW-0732">Signal</keyword>
<feature type="domain" description="PgaA membrane beta barrel" evidence="2">
    <location>
        <begin position="525"/>
        <end position="812"/>
    </location>
</feature>
<dbReference type="HOGENOM" id="CLU_351487_0_0_6"/>
<dbReference type="InterPro" id="IPR049003">
    <property type="entry name" value="PgaA_barrel"/>
</dbReference>
<dbReference type="NCBIfam" id="TIGR03939">
    <property type="entry name" value="PGA_TPR_OMP"/>
    <property type="match status" value="1"/>
</dbReference>
<dbReference type="Pfam" id="PF13432">
    <property type="entry name" value="TPR_16"/>
    <property type="match status" value="2"/>
</dbReference>
<dbReference type="Proteomes" id="UP000000238">
    <property type="component" value="Chromosome"/>
</dbReference>
<evidence type="ECO:0000313" key="4">
    <source>
        <dbReference type="Proteomes" id="UP000000238"/>
    </source>
</evidence>
<dbReference type="InterPro" id="IPR011990">
    <property type="entry name" value="TPR-like_helical_dom_sf"/>
</dbReference>
<protein>
    <submittedName>
        <fullName evidence="3">FOG: TPR repeat</fullName>
    </submittedName>
</protein>
<dbReference type="STRING" id="349521.HCH_05589"/>
<organism evidence="3 4">
    <name type="scientific">Hahella chejuensis (strain KCTC 2396)</name>
    <dbReference type="NCBI Taxonomy" id="349521"/>
    <lineage>
        <taxon>Bacteria</taxon>
        <taxon>Pseudomonadati</taxon>
        <taxon>Pseudomonadota</taxon>
        <taxon>Gammaproteobacteria</taxon>
        <taxon>Oceanospirillales</taxon>
        <taxon>Hahellaceae</taxon>
        <taxon>Hahella</taxon>
    </lineage>
</organism>
<gene>
    <name evidence="3" type="ordered locus">HCH_05589</name>
</gene>
<keyword evidence="4" id="KW-1185">Reference proteome</keyword>
<dbReference type="EMBL" id="CP000155">
    <property type="protein sequence ID" value="ABC32248.1"/>
    <property type="molecule type" value="Genomic_DNA"/>
</dbReference>
<proteinExistence type="predicted"/>
<dbReference type="eggNOG" id="COG4206">
    <property type="taxonomic scope" value="Bacteria"/>
</dbReference>
<evidence type="ECO:0000256" key="1">
    <source>
        <dbReference type="SAM" id="SignalP"/>
    </source>
</evidence>
<dbReference type="AlphaFoldDB" id="Q2SAS6"/>
<feature type="chain" id="PRO_5004214905" evidence="1">
    <location>
        <begin position="36"/>
        <end position="814"/>
    </location>
</feature>
<dbReference type="InterPro" id="IPR023870">
    <property type="entry name" value="PGA_export_porin_PgaA"/>
</dbReference>
<accession>Q2SAS6</accession>
<dbReference type="Gene3D" id="1.25.40.10">
    <property type="entry name" value="Tetratricopeptide repeat domain"/>
    <property type="match status" value="2"/>
</dbReference>
<name>Q2SAS6_HAHCH</name>
<dbReference type="Pfam" id="PF21197">
    <property type="entry name" value="PgaA_barrel"/>
    <property type="match status" value="1"/>
</dbReference>
<sequence>MTLFPTEPSIRLSARKLARLVVSAVALSQAIPALAASPVDEKREQFVISARAGHLKEAIKGLSKLYKQTHDKAVLNDLIALYSWNGELDSALALCNPCSLKALNNDSLAILAKAQRNQKNFATAAELYRLLTKRSPKSRDAWLGLALTSAEMGEDVHAQKAIANYRELTRPSVERFENELYIMTVLQDKVGEIGVLQDYYSFSPDNRDIGLRLYKAAIDLGAATAADRIVKAHPDWFKGIDHYWLEYYKSTLNIRSGAKSSRPDILDKGIADLQALYDKVPAEHSLRGNIERDIFYGLVVAKRFDEASDMLPVIETRQPLPAYIEEARADLYAANRRPFKALPIFKQLYAQAPTLELGKKLYYAHMDAEQYEEGGALLQKLLDAQPPRRWDFTGSFKVSNENYQQLREQSIIHQAWSGDLDSAEKSLQAALVEAPGNPWLWMDLGNVQRWQGRFSDAEYSYRRADSMLSGNAQGSARRSLWLTQLEKGDWRGLNAKREELNAAYPAHEQREINKRWDEASAPFLSVNASRVKSSNSKPGQAQNSREWRYDARLYSQRWEGQRIFIHDQKMYGEWEERDLFARYTGVGADLSFYPFTLELEAGSGGKLNDKAYFWSTASWTLFDDLSLQASYRYNPSETPLRGLYDESYMRQWGLGATYRFTPRISLGTSASLSNFTDGNDRQAISAWLETQLWQTPRYKLSGVVSAGGSDNDKVPASYFNPTSDRNYGAELRHSYRIKVSDDWDLDQFLETRVNQYRQEGYDPAIGWEISYSQQWRWRDQVSVRLGVSRDKATYDGEPENGTLIFANFEMRFMQ</sequence>
<dbReference type="OrthoDB" id="5405060at2"/>
<dbReference type="eggNOG" id="COG0457">
    <property type="taxonomic scope" value="Bacteria"/>
</dbReference>
<feature type="signal peptide" evidence="1">
    <location>
        <begin position="1"/>
        <end position="35"/>
    </location>
</feature>
<evidence type="ECO:0000313" key="3">
    <source>
        <dbReference type="EMBL" id="ABC32248.1"/>
    </source>
</evidence>
<dbReference type="SUPFAM" id="SSF56935">
    <property type="entry name" value="Porins"/>
    <property type="match status" value="1"/>
</dbReference>
<evidence type="ECO:0000259" key="2">
    <source>
        <dbReference type="Pfam" id="PF21197"/>
    </source>
</evidence>
<dbReference type="RefSeq" id="WP_011399311.1">
    <property type="nucleotide sequence ID" value="NC_007645.1"/>
</dbReference>
<dbReference type="SUPFAM" id="SSF48452">
    <property type="entry name" value="TPR-like"/>
    <property type="match status" value="2"/>
</dbReference>
<dbReference type="KEGG" id="hch:HCH_05589"/>